<dbReference type="EMBL" id="JAVDWU010000001">
    <property type="protein sequence ID" value="MDR7148283.1"/>
    <property type="molecule type" value="Genomic_DNA"/>
</dbReference>
<dbReference type="RefSeq" id="WP_310310624.1">
    <property type="nucleotide sequence ID" value="NZ_JAVDWU010000001.1"/>
</dbReference>
<organism evidence="2 3">
    <name type="scientific">Hydrogenophaga palleronii</name>
    <dbReference type="NCBI Taxonomy" id="65655"/>
    <lineage>
        <taxon>Bacteria</taxon>
        <taxon>Pseudomonadati</taxon>
        <taxon>Pseudomonadota</taxon>
        <taxon>Betaproteobacteria</taxon>
        <taxon>Burkholderiales</taxon>
        <taxon>Comamonadaceae</taxon>
        <taxon>Hydrogenophaga</taxon>
    </lineage>
</organism>
<name>A0ABU1WGE4_9BURK</name>
<comment type="caution">
    <text evidence="2">The sequence shown here is derived from an EMBL/GenBank/DDBJ whole genome shotgun (WGS) entry which is preliminary data.</text>
</comment>
<evidence type="ECO:0000313" key="2">
    <source>
        <dbReference type="EMBL" id="MDR7148283.1"/>
    </source>
</evidence>
<accession>A0ABU1WGE4</accession>
<protein>
    <submittedName>
        <fullName evidence="2">GT2 family glycosyltransferase</fullName>
    </submittedName>
</protein>
<dbReference type="SUPFAM" id="SSF53448">
    <property type="entry name" value="Nucleotide-diphospho-sugar transferases"/>
    <property type="match status" value="1"/>
</dbReference>
<evidence type="ECO:0000259" key="1">
    <source>
        <dbReference type="Pfam" id="PF00535"/>
    </source>
</evidence>
<dbReference type="InterPro" id="IPR001173">
    <property type="entry name" value="Glyco_trans_2-like"/>
</dbReference>
<dbReference type="PANTHER" id="PTHR43179">
    <property type="entry name" value="RHAMNOSYLTRANSFERASE WBBL"/>
    <property type="match status" value="1"/>
</dbReference>
<dbReference type="InterPro" id="IPR029044">
    <property type="entry name" value="Nucleotide-diphossugar_trans"/>
</dbReference>
<evidence type="ECO:0000313" key="3">
    <source>
        <dbReference type="Proteomes" id="UP001265700"/>
    </source>
</evidence>
<proteinExistence type="predicted"/>
<dbReference type="PANTHER" id="PTHR43179:SF7">
    <property type="entry name" value="RHAMNOSYLTRANSFERASE WBBL"/>
    <property type="match status" value="1"/>
</dbReference>
<dbReference type="Gene3D" id="3.90.550.10">
    <property type="entry name" value="Spore Coat Polysaccharide Biosynthesis Protein SpsA, Chain A"/>
    <property type="match status" value="1"/>
</dbReference>
<feature type="domain" description="Glycosyltransferase 2-like" evidence="1">
    <location>
        <begin position="45"/>
        <end position="172"/>
    </location>
</feature>
<gene>
    <name evidence="2" type="ORF">J2W49_000211</name>
</gene>
<reference evidence="2 3" key="1">
    <citation type="submission" date="2023-07" db="EMBL/GenBank/DDBJ databases">
        <title>Sorghum-associated microbial communities from plants grown in Nebraska, USA.</title>
        <authorList>
            <person name="Schachtman D."/>
        </authorList>
    </citation>
    <scope>NUCLEOTIDE SEQUENCE [LARGE SCALE GENOMIC DNA]</scope>
    <source>
        <strain evidence="2 3">4249</strain>
    </source>
</reference>
<sequence length="298" mass="32900">MVLEPLPAAPEGALSTLADVTVVVVTHESAHCIPLLDGLLGSCPHVIVSDNASTDGTPALANRQWPSARVLEHERNLGFGAANNRALALVQTPFALLLNPDCELSVEGLRTLLTTAHDMVDAAVLAPQLASPTGKQEVNYRWPKTVWHSQGPAATGLACVGFVCGAAMLLRMARFQQIGFFDERFFLYYEDDDLCLRLFRAGLPMVLVPEVKAIHRSRSSTRGSRPLRSEFGRGFHHAQSKLIFTAKHRSVEEALRLRRILLFTTSVALPIRTLAFVPRLVARMLGRWMGLRSWKFDD</sequence>
<dbReference type="Pfam" id="PF00535">
    <property type="entry name" value="Glycos_transf_2"/>
    <property type="match status" value="1"/>
</dbReference>
<dbReference type="Proteomes" id="UP001265700">
    <property type="component" value="Unassembled WGS sequence"/>
</dbReference>
<keyword evidence="3" id="KW-1185">Reference proteome</keyword>
<dbReference type="CDD" id="cd04186">
    <property type="entry name" value="GT_2_like_c"/>
    <property type="match status" value="1"/>
</dbReference>